<feature type="domain" description="Histidine kinase" evidence="8">
    <location>
        <begin position="400"/>
        <end position="614"/>
    </location>
</feature>
<evidence type="ECO:0000256" key="7">
    <source>
        <dbReference type="SAM" id="Phobius"/>
    </source>
</evidence>
<dbReference type="AlphaFoldDB" id="A0A150WBS0"/>
<dbReference type="GO" id="GO:0000155">
    <property type="term" value="F:phosphorelay sensor kinase activity"/>
    <property type="evidence" value="ECO:0007669"/>
    <property type="project" value="InterPro"/>
</dbReference>
<keyword evidence="5 9" id="KW-0418">Kinase</keyword>
<dbReference type="Gene3D" id="1.10.287.130">
    <property type="match status" value="1"/>
</dbReference>
<comment type="caution">
    <text evidence="9">The sequence shown here is derived from an EMBL/GenBank/DDBJ whole genome shotgun (WGS) entry which is preliminary data.</text>
</comment>
<dbReference type="PANTHER" id="PTHR43711:SF1">
    <property type="entry name" value="HISTIDINE KINASE 1"/>
    <property type="match status" value="1"/>
</dbReference>
<dbReference type="PRINTS" id="PR00344">
    <property type="entry name" value="BCTRLSENSOR"/>
</dbReference>
<dbReference type="Proteomes" id="UP000075391">
    <property type="component" value="Unassembled WGS sequence"/>
</dbReference>
<sequence>MLRRVQKASFQNLRIRLEVLLRFFSRRRGFWLRCLLCWSIGCLALSNDEITSYDQRFQLRGDQQASKQIVLITIRQSDFATIYDSRTNFLDNMSEVTDITDSFFWNKPVWNELLLKILRQNPRSVGVTLYFGDNIGTVRLNPEEQRLFLDKRVVWASTTNSLERVLTPAFANREHDNLGNNEVRRDEDGVVRRVFPQRAEMPHLVERLTGKKFPTTLAGLPINYAGTSRVFTQYTLSEIMYDEIPSNAFSDKIVLIGAETSAAPVYMTPVGTLSRTEILAHVTDTLLGNKWIKRLSFWWYAAGFFVLMMMAVFLITTYPQSVALFCILWIGTLLAALSAWVFDSFYFWSPAFSPFVLLGACWIIFIGYQATKIEKKNFRLQQEQQYLQELEQLKNNFVSLISHDLKTPIAKIQAIVDRLLTQNADNELGQDLRSLRIYGDELNRYIQSILKVLRVESRDFKIHTEVGDINEVIEEALQTLRPLAREKNIQIHTALEPMFSLEFDTTLIKEVVINLVENAIKYTPRDGQIEVVSLEADDMVHVIVKDTGEGIKPEDMEKVWGKFTRGSDQDLRTKGTGLGLYLVKYFIELHGGKVKMESTVGHGTTVSFTLPLDSEIAMENETEVIA</sequence>
<dbReference type="SUPFAM" id="SSF47384">
    <property type="entry name" value="Homodimeric domain of signal transducing histidine kinase"/>
    <property type="match status" value="1"/>
</dbReference>
<dbReference type="Pfam" id="PF02518">
    <property type="entry name" value="HATPase_c"/>
    <property type="match status" value="1"/>
</dbReference>
<dbReference type="FunFam" id="3.30.565.10:FF:000006">
    <property type="entry name" value="Sensor histidine kinase WalK"/>
    <property type="match status" value="1"/>
</dbReference>
<dbReference type="InterPro" id="IPR036890">
    <property type="entry name" value="HATPase_C_sf"/>
</dbReference>
<dbReference type="SMART" id="SM00388">
    <property type="entry name" value="HisKA"/>
    <property type="match status" value="1"/>
</dbReference>
<dbReference type="InterPro" id="IPR036097">
    <property type="entry name" value="HisK_dim/P_sf"/>
</dbReference>
<keyword evidence="4" id="KW-0808">Transferase</keyword>
<dbReference type="CDD" id="cd00075">
    <property type="entry name" value="HATPase"/>
    <property type="match status" value="1"/>
</dbReference>
<dbReference type="Pfam" id="PF05226">
    <property type="entry name" value="CHASE2"/>
    <property type="match status" value="1"/>
</dbReference>
<dbReference type="SMART" id="SM00387">
    <property type="entry name" value="HATPase_c"/>
    <property type="match status" value="1"/>
</dbReference>
<dbReference type="RefSeq" id="WP_063245096.1">
    <property type="nucleotide sequence ID" value="NZ_LUKF01000020.1"/>
</dbReference>
<feature type="transmembrane region" description="Helical" evidence="7">
    <location>
        <begin position="347"/>
        <end position="368"/>
    </location>
</feature>
<evidence type="ECO:0000313" key="10">
    <source>
        <dbReference type="Proteomes" id="UP000075391"/>
    </source>
</evidence>
<dbReference type="InterPro" id="IPR005467">
    <property type="entry name" value="His_kinase_dom"/>
</dbReference>
<evidence type="ECO:0000313" key="9">
    <source>
        <dbReference type="EMBL" id="KYG60322.1"/>
    </source>
</evidence>
<evidence type="ECO:0000256" key="3">
    <source>
        <dbReference type="ARBA" id="ARBA00022553"/>
    </source>
</evidence>
<dbReference type="SMART" id="SM01080">
    <property type="entry name" value="CHASE2"/>
    <property type="match status" value="1"/>
</dbReference>
<gene>
    <name evidence="9" type="ORF">AZI85_12670</name>
</gene>
<dbReference type="InterPro" id="IPR003661">
    <property type="entry name" value="HisK_dim/P_dom"/>
</dbReference>
<keyword evidence="7" id="KW-0812">Transmembrane</keyword>
<feature type="transmembrane region" description="Helical" evidence="7">
    <location>
        <begin position="322"/>
        <end position="341"/>
    </location>
</feature>
<proteinExistence type="predicted"/>
<keyword evidence="3" id="KW-0597">Phosphoprotein</keyword>
<organism evidence="9 10">
    <name type="scientific">Bdellovibrio bacteriovorus</name>
    <dbReference type="NCBI Taxonomy" id="959"/>
    <lineage>
        <taxon>Bacteria</taxon>
        <taxon>Pseudomonadati</taxon>
        <taxon>Bdellovibrionota</taxon>
        <taxon>Bdellovibrionia</taxon>
        <taxon>Bdellovibrionales</taxon>
        <taxon>Pseudobdellovibrionaceae</taxon>
        <taxon>Bdellovibrio</taxon>
    </lineage>
</organism>
<evidence type="ECO:0000256" key="5">
    <source>
        <dbReference type="ARBA" id="ARBA00022777"/>
    </source>
</evidence>
<evidence type="ECO:0000256" key="4">
    <source>
        <dbReference type="ARBA" id="ARBA00022679"/>
    </source>
</evidence>
<keyword evidence="7" id="KW-1133">Transmembrane helix</keyword>
<evidence type="ECO:0000256" key="1">
    <source>
        <dbReference type="ARBA" id="ARBA00000085"/>
    </source>
</evidence>
<dbReference type="Pfam" id="PF00512">
    <property type="entry name" value="HisKA"/>
    <property type="match status" value="1"/>
</dbReference>
<dbReference type="OrthoDB" id="5287847at2"/>
<dbReference type="EC" id="2.7.13.3" evidence="2"/>
<name>A0A150WBS0_BDEBC</name>
<dbReference type="InterPro" id="IPR004358">
    <property type="entry name" value="Sig_transdc_His_kin-like_C"/>
</dbReference>
<evidence type="ECO:0000256" key="2">
    <source>
        <dbReference type="ARBA" id="ARBA00012438"/>
    </source>
</evidence>
<dbReference type="InterPro" id="IPR007890">
    <property type="entry name" value="CHASE2"/>
</dbReference>
<keyword evidence="7" id="KW-0472">Membrane</keyword>
<reference evidence="9 10" key="1">
    <citation type="submission" date="2016-03" db="EMBL/GenBank/DDBJ databases">
        <authorList>
            <person name="Ploux O."/>
        </authorList>
    </citation>
    <scope>NUCLEOTIDE SEQUENCE [LARGE SCALE GENOMIC DNA]</scope>
    <source>
        <strain evidence="9 10">BER2</strain>
    </source>
</reference>
<protein>
    <recommendedName>
        <fullName evidence="2">histidine kinase</fullName>
        <ecNumber evidence="2">2.7.13.3</ecNumber>
    </recommendedName>
</protein>
<feature type="transmembrane region" description="Helical" evidence="7">
    <location>
        <begin position="297"/>
        <end position="315"/>
    </location>
</feature>
<keyword evidence="6" id="KW-0902">Two-component regulatory system</keyword>
<dbReference type="SUPFAM" id="SSF55874">
    <property type="entry name" value="ATPase domain of HSP90 chaperone/DNA topoisomerase II/histidine kinase"/>
    <property type="match status" value="1"/>
</dbReference>
<dbReference type="PROSITE" id="PS50109">
    <property type="entry name" value="HIS_KIN"/>
    <property type="match status" value="1"/>
</dbReference>
<dbReference type="InterPro" id="IPR050736">
    <property type="entry name" value="Sensor_HK_Regulatory"/>
</dbReference>
<dbReference type="EMBL" id="LUKF01000020">
    <property type="protein sequence ID" value="KYG60322.1"/>
    <property type="molecule type" value="Genomic_DNA"/>
</dbReference>
<dbReference type="CDD" id="cd00082">
    <property type="entry name" value="HisKA"/>
    <property type="match status" value="1"/>
</dbReference>
<dbReference type="PANTHER" id="PTHR43711">
    <property type="entry name" value="TWO-COMPONENT HISTIDINE KINASE"/>
    <property type="match status" value="1"/>
</dbReference>
<evidence type="ECO:0000256" key="6">
    <source>
        <dbReference type="ARBA" id="ARBA00023012"/>
    </source>
</evidence>
<dbReference type="Gene3D" id="3.30.565.10">
    <property type="entry name" value="Histidine kinase-like ATPase, C-terminal domain"/>
    <property type="match status" value="1"/>
</dbReference>
<evidence type="ECO:0000259" key="8">
    <source>
        <dbReference type="PROSITE" id="PS50109"/>
    </source>
</evidence>
<accession>A0A150WBS0</accession>
<dbReference type="InterPro" id="IPR003594">
    <property type="entry name" value="HATPase_dom"/>
</dbReference>
<comment type="catalytic activity">
    <reaction evidence="1">
        <text>ATP + protein L-histidine = ADP + protein N-phospho-L-histidine.</text>
        <dbReference type="EC" id="2.7.13.3"/>
    </reaction>
</comment>